<sequence>MPPLAERLNVRHQQVERNRQAIDAVLQGFEVVASETMTLALPMNHMVQSQLYYQGLLAMQTQMITPKEWSIGARLYLSTRLCYFPWVYPSPRLELTRQSESSLLPPGFRHRLPNAPNSVMNMYNEWGGVAVTAFHLATSLSTRTASASSRTFGTSGAVTRPRSAFHRRVTGSSPAVSDLKLQMSTLAVSADLEKKMDVKHPAYEIITKDYIDEYGAATTLYRHKKSGAELLSVSTDDDNKVFGITFRTPPEDSTGVPHILEHSVLCGSRKYTTKDPFVQLLQGSLQTFLNAFTYPDRTCYVVASQNDKDFYNLISVYSDAVFHPRAISDPMVHAQEGWHLELEKKEDPLIFKGVVFNEMKGVYSSPDSLLNRESQRSIFPDNTYGVDSGGDPRVIPDLSFEQFADFHKKFYHPSNSRIYFSGDDDVFTRLEIMDEYLREFDYSPESKPGSVIQWQKKTYTEPKKEVHPYPIGEDQPETHMMMVNWLMNDKPLSPFEELTLGIMDHLLTGTSSSILRKTLMESGYGEAITGGGLSDELLQATFSIGMKGVKPDDVDKLEKLILETLEKVAEDGFEADDIASSMNTIEFSLREFNTGSFPKGLSFMLGAMSKWLYDESPTAGLKFEEPLQQLKSCIAESGSQVFQNMIKEMLVSNSHRTTIEMVPSKTYESELLKEEQDRLEKIKASLSDQEIENIIETTKKLKELQASEDSPEDRATIPKLQLGDLKRESTEYPIDVTENESNSGVTILRHELGSTSGIAYVVLGVDLSALPVEDIALLPLFTRVMMETGAGEFDQVALSRRIGTYTGGIDVSVLTTAVHPKGAMESAVLDGNHLQTKLIMKGKATSDKTDELFSLMRLILTEARFDSKNRIIEILKEDKARMESRIRGSGHQAINMRMKARYRVGGYVDEMMGGITQLGTIRELLKQAEEDWPSLLSRLEKMRSAILDHETCRDGMLVDITGDKAVLEKIQPSVDTFLMELPGASDGRKLPDFYSEVHPWVAPIKKLMSEMAPVEDEGFVVPTQVSYVGKGGILYEEGETATGAAQVVSKFLRTGYLWDYVRVMGGAYGGFCTFSPYSGFFSYLSYRDPNLSKTLDIYDAAGDAVIAAAEQMENDPEILSQAIIGTIGEMDGALSPNQKGFTQMQRWLVNESAEYRQNFRNQILDTKPADFKAFGERLKAIKDPSTAVISSQSAFEAAKADGKEFKLKTVL</sequence>
<organism evidence="12 13">
    <name type="scientific">Nitzschia inconspicua</name>
    <dbReference type="NCBI Taxonomy" id="303405"/>
    <lineage>
        <taxon>Eukaryota</taxon>
        <taxon>Sar</taxon>
        <taxon>Stramenopiles</taxon>
        <taxon>Ochrophyta</taxon>
        <taxon>Bacillariophyta</taxon>
        <taxon>Bacillariophyceae</taxon>
        <taxon>Bacillariophycidae</taxon>
        <taxon>Bacillariales</taxon>
        <taxon>Bacillariaceae</taxon>
        <taxon>Nitzschia</taxon>
    </lineage>
</organism>
<reference evidence="12" key="2">
    <citation type="submission" date="2021-04" db="EMBL/GenBank/DDBJ databases">
        <authorList>
            <person name="Podell S."/>
        </authorList>
    </citation>
    <scope>NUCLEOTIDE SEQUENCE</scope>
    <source>
        <strain evidence="12">Hildebrandi</strain>
    </source>
</reference>
<evidence type="ECO:0000256" key="5">
    <source>
        <dbReference type="ARBA" id="ARBA00022723"/>
    </source>
</evidence>
<dbReference type="Pfam" id="PF22516">
    <property type="entry name" value="PreP_C"/>
    <property type="match status" value="1"/>
</dbReference>
<protein>
    <submittedName>
        <fullName evidence="12">Peptidase M16C family-associated protein</fullName>
    </submittedName>
</protein>
<evidence type="ECO:0000313" key="13">
    <source>
        <dbReference type="Proteomes" id="UP000693970"/>
    </source>
</evidence>
<dbReference type="PANTHER" id="PTHR43016:SF13">
    <property type="entry name" value="PRESEQUENCE PROTEASE, MITOCHONDRIAL"/>
    <property type="match status" value="1"/>
</dbReference>
<keyword evidence="5" id="KW-0479">Metal-binding</keyword>
<feature type="domain" description="Peptidase M16C associated" evidence="10">
    <location>
        <begin position="661"/>
        <end position="924"/>
    </location>
</feature>
<accession>A0A9K3LFT4</accession>
<evidence type="ECO:0000256" key="3">
    <source>
        <dbReference type="ARBA" id="ARBA00007575"/>
    </source>
</evidence>
<dbReference type="FunFam" id="3.30.830.10:FF:000034">
    <property type="entry name" value="presequence protease 1, chloroplastic/mitochondrial"/>
    <property type="match status" value="1"/>
</dbReference>
<dbReference type="GO" id="GO:0046872">
    <property type="term" value="F:metal ion binding"/>
    <property type="evidence" value="ECO:0007669"/>
    <property type="project" value="UniProtKB-KW"/>
</dbReference>
<keyword evidence="13" id="KW-1185">Reference proteome</keyword>
<proteinExistence type="inferred from homology"/>
<gene>
    <name evidence="11" type="ORF">IV203_030498</name>
    <name evidence="12" type="ORF">IV203_036120</name>
</gene>
<keyword evidence="6" id="KW-0378">Hydrolase</keyword>
<evidence type="ECO:0000256" key="8">
    <source>
        <dbReference type="ARBA" id="ARBA00023049"/>
    </source>
</evidence>
<keyword evidence="4" id="KW-0645">Protease</keyword>
<keyword evidence="8" id="KW-0482">Metalloprotease</keyword>
<comment type="caution">
    <text evidence="12">The sequence shown here is derived from an EMBL/GenBank/DDBJ whole genome shotgun (WGS) entry which is preliminary data.</text>
</comment>
<dbReference type="Pfam" id="PF05193">
    <property type="entry name" value="Peptidase_M16_C"/>
    <property type="match status" value="1"/>
</dbReference>
<evidence type="ECO:0000256" key="9">
    <source>
        <dbReference type="ARBA" id="ARBA00023128"/>
    </source>
</evidence>
<evidence type="ECO:0000313" key="12">
    <source>
        <dbReference type="EMBL" id="KAG7361020.1"/>
    </source>
</evidence>
<dbReference type="OrthoDB" id="10250783at2759"/>
<comment type="subcellular location">
    <subcellularLocation>
        <location evidence="2">Mitochondrion</location>
    </subcellularLocation>
</comment>
<dbReference type="Pfam" id="PF08367">
    <property type="entry name" value="M16C_assoc"/>
    <property type="match status" value="1"/>
</dbReference>
<dbReference type="InterPro" id="IPR013578">
    <property type="entry name" value="Peptidase_M16C_assoc"/>
</dbReference>
<dbReference type="EMBL" id="JAGRRH010000110">
    <property type="protein sequence ID" value="KAG7336718.1"/>
    <property type="molecule type" value="Genomic_DNA"/>
</dbReference>
<name>A0A9K3LFT4_9STRA</name>
<dbReference type="GO" id="GO:0016485">
    <property type="term" value="P:protein processing"/>
    <property type="evidence" value="ECO:0007669"/>
    <property type="project" value="TreeGrafter"/>
</dbReference>
<evidence type="ECO:0000256" key="2">
    <source>
        <dbReference type="ARBA" id="ARBA00004173"/>
    </source>
</evidence>
<dbReference type="AlphaFoldDB" id="A0A9K3LFT4"/>
<keyword evidence="9" id="KW-0496">Mitochondrion</keyword>
<dbReference type="InterPro" id="IPR007863">
    <property type="entry name" value="Peptidase_M16_C"/>
</dbReference>
<evidence type="ECO:0000256" key="6">
    <source>
        <dbReference type="ARBA" id="ARBA00022801"/>
    </source>
</evidence>
<reference evidence="12" key="1">
    <citation type="journal article" date="2021" name="Sci. Rep.">
        <title>Diploid genomic architecture of Nitzschia inconspicua, an elite biomass production diatom.</title>
        <authorList>
            <person name="Oliver A."/>
            <person name="Podell S."/>
            <person name="Pinowska A."/>
            <person name="Traller J.C."/>
            <person name="Smith S.R."/>
            <person name="McClure R."/>
            <person name="Beliaev A."/>
            <person name="Bohutskyi P."/>
            <person name="Hill E.A."/>
            <person name="Rabines A."/>
            <person name="Zheng H."/>
            <person name="Allen L.Z."/>
            <person name="Kuo A."/>
            <person name="Grigoriev I.V."/>
            <person name="Allen A.E."/>
            <person name="Hazlebeck D."/>
            <person name="Allen E.E."/>
        </authorList>
    </citation>
    <scope>NUCLEOTIDE SEQUENCE</scope>
    <source>
        <strain evidence="12">Hildebrandi</strain>
    </source>
</reference>
<evidence type="ECO:0000313" key="11">
    <source>
        <dbReference type="EMBL" id="KAG7336718.1"/>
    </source>
</evidence>
<evidence type="ECO:0000256" key="1">
    <source>
        <dbReference type="ARBA" id="ARBA00001947"/>
    </source>
</evidence>
<dbReference type="GO" id="GO:0005739">
    <property type="term" value="C:mitochondrion"/>
    <property type="evidence" value="ECO:0007669"/>
    <property type="project" value="UniProtKB-SubCell"/>
</dbReference>
<keyword evidence="7" id="KW-0862">Zinc</keyword>
<comment type="cofactor">
    <cofactor evidence="1">
        <name>Zn(2+)</name>
        <dbReference type="ChEBI" id="CHEBI:29105"/>
    </cofactor>
</comment>
<dbReference type="Proteomes" id="UP000693970">
    <property type="component" value="Unassembled WGS sequence"/>
</dbReference>
<dbReference type="PANTHER" id="PTHR43016">
    <property type="entry name" value="PRESEQUENCE PROTEASE"/>
    <property type="match status" value="1"/>
</dbReference>
<dbReference type="EMBL" id="JAGRRH010000013">
    <property type="protein sequence ID" value="KAG7361020.1"/>
    <property type="molecule type" value="Genomic_DNA"/>
</dbReference>
<evidence type="ECO:0000256" key="7">
    <source>
        <dbReference type="ARBA" id="ARBA00022833"/>
    </source>
</evidence>
<dbReference type="InterPro" id="IPR055130">
    <property type="entry name" value="PreP_C"/>
</dbReference>
<dbReference type="GO" id="GO:0004222">
    <property type="term" value="F:metalloendopeptidase activity"/>
    <property type="evidence" value="ECO:0007669"/>
    <property type="project" value="TreeGrafter"/>
</dbReference>
<dbReference type="SMART" id="SM01264">
    <property type="entry name" value="M16C_associated"/>
    <property type="match status" value="1"/>
</dbReference>
<dbReference type="FunFam" id="3.30.830.10:FF:000009">
    <property type="entry name" value="Presequence protease, mitochondrial"/>
    <property type="match status" value="1"/>
</dbReference>
<comment type="similarity">
    <text evidence="3">Belongs to the peptidase M16 family. PreP subfamily.</text>
</comment>
<evidence type="ECO:0000259" key="10">
    <source>
        <dbReference type="SMART" id="SM01264"/>
    </source>
</evidence>
<dbReference type="InterPro" id="IPR011765">
    <property type="entry name" value="Pept_M16_N"/>
</dbReference>
<dbReference type="Pfam" id="PF00675">
    <property type="entry name" value="Peptidase_M16"/>
    <property type="match status" value="1"/>
</dbReference>
<evidence type="ECO:0000256" key="4">
    <source>
        <dbReference type="ARBA" id="ARBA00022670"/>
    </source>
</evidence>